<keyword evidence="1" id="KW-1133">Transmembrane helix</keyword>
<evidence type="ECO:0000313" key="2">
    <source>
        <dbReference type="EMBL" id="KAL0570771.1"/>
    </source>
</evidence>
<dbReference type="EMBL" id="JBAHYK010000877">
    <property type="protein sequence ID" value="KAL0570771.1"/>
    <property type="molecule type" value="Genomic_DNA"/>
</dbReference>
<reference evidence="2 3" key="1">
    <citation type="submission" date="2024-02" db="EMBL/GenBank/DDBJ databases">
        <title>A draft genome for the cacao thread blight pathogen Marasmius crinis-equi.</title>
        <authorList>
            <person name="Cohen S.P."/>
            <person name="Baruah I.K."/>
            <person name="Amoako-Attah I."/>
            <person name="Bukari Y."/>
            <person name="Meinhardt L.W."/>
            <person name="Bailey B.A."/>
        </authorList>
    </citation>
    <scope>NUCLEOTIDE SEQUENCE [LARGE SCALE GENOMIC DNA]</scope>
    <source>
        <strain evidence="2 3">GH-76</strain>
    </source>
</reference>
<accession>A0ABR3F6D9</accession>
<dbReference type="Proteomes" id="UP001465976">
    <property type="component" value="Unassembled WGS sequence"/>
</dbReference>
<proteinExistence type="predicted"/>
<name>A0ABR3F6D9_9AGAR</name>
<dbReference type="PANTHER" id="PTHR35043:SF7">
    <property type="entry name" value="TRANSCRIPTION FACTOR DOMAIN-CONTAINING PROTEIN"/>
    <property type="match status" value="1"/>
</dbReference>
<keyword evidence="1" id="KW-0812">Transmembrane</keyword>
<sequence length="480" mass="54281">MTLPRLVYERATIILPDSDDQPDDSRTTFSIITTCFTAIFLCTWTSMHPNVPNIERHSNQPGSNQRHLNHRILLFWDKAKLMLVAVIAPELITLWAIRQRHAAGQMVKKYGQYGWTRAHTFLALMGGFAFYDNDRKFLYHLWDPDYCQHAENWDDQVKQKVKLSELLSIERVPSPLSPLNPTPNYQCQCLLEYCADKGYITITEEEIWRNTSQSDLMAKAVTMVHTLQFVIHCIARGIKKLPITDLECLTLGFAALNVVTYALWWDKPYRVESPIPVIVAPRPLPYSPPAAQEGRSNCSLITRPVTMSGEWMSGIFQAFNERIKVDYYKNTDFPAWHLLFILPTKAFARLFGQALSGDASKPFAAPERGNLFTGSTIGEGKLVYAAAYSAAVGLDQKLWIIFAIMIIALPLGIGIMHVLTHEKDSKGSVPLSGFAVYIFSFVYAVARIALMVLAIKQLTYLPDAALLDVSWTNYIPHIVF</sequence>
<evidence type="ECO:0000256" key="1">
    <source>
        <dbReference type="SAM" id="Phobius"/>
    </source>
</evidence>
<gene>
    <name evidence="2" type="ORF">V5O48_011187</name>
</gene>
<protein>
    <submittedName>
        <fullName evidence="2">Uncharacterized protein</fullName>
    </submittedName>
</protein>
<evidence type="ECO:0000313" key="3">
    <source>
        <dbReference type="Proteomes" id="UP001465976"/>
    </source>
</evidence>
<comment type="caution">
    <text evidence="2">The sequence shown here is derived from an EMBL/GenBank/DDBJ whole genome shotgun (WGS) entry which is preliminary data.</text>
</comment>
<keyword evidence="1" id="KW-0472">Membrane</keyword>
<feature type="transmembrane region" description="Helical" evidence="1">
    <location>
        <begin position="398"/>
        <end position="419"/>
    </location>
</feature>
<dbReference type="PANTHER" id="PTHR35043">
    <property type="entry name" value="TRANSCRIPTION FACTOR DOMAIN-CONTAINING PROTEIN"/>
    <property type="match status" value="1"/>
</dbReference>
<organism evidence="2 3">
    <name type="scientific">Marasmius crinis-equi</name>
    <dbReference type="NCBI Taxonomy" id="585013"/>
    <lineage>
        <taxon>Eukaryota</taxon>
        <taxon>Fungi</taxon>
        <taxon>Dikarya</taxon>
        <taxon>Basidiomycota</taxon>
        <taxon>Agaricomycotina</taxon>
        <taxon>Agaricomycetes</taxon>
        <taxon>Agaricomycetidae</taxon>
        <taxon>Agaricales</taxon>
        <taxon>Marasmiineae</taxon>
        <taxon>Marasmiaceae</taxon>
        <taxon>Marasmius</taxon>
    </lineage>
</organism>
<keyword evidence="3" id="KW-1185">Reference proteome</keyword>
<feature type="transmembrane region" description="Helical" evidence="1">
    <location>
        <begin position="431"/>
        <end position="455"/>
    </location>
</feature>